<evidence type="ECO:0000313" key="2">
    <source>
        <dbReference type="Proteomes" id="UP000198706"/>
    </source>
</evidence>
<reference evidence="1 2" key="1">
    <citation type="submission" date="2016-10" db="EMBL/GenBank/DDBJ databases">
        <authorList>
            <person name="de Groot N.N."/>
        </authorList>
    </citation>
    <scope>NUCLEOTIDE SEQUENCE [LARGE SCALE GENOMIC DNA]</scope>
    <source>
        <strain evidence="1 2">JCM 21544</strain>
    </source>
</reference>
<gene>
    <name evidence="1" type="ORF">SAMN05216186_10627</name>
</gene>
<sequence length="84" mass="9251">MSDFRPLPSLSTTSRPVLYTNTRLSSDELFEAGQERLNAAQQLALVLYCNEPQLDNGEVFAAFRLLLGDAAGLYDAAFKRLPGD</sequence>
<dbReference type="Proteomes" id="UP000198706">
    <property type="component" value="Unassembled WGS sequence"/>
</dbReference>
<dbReference type="AlphaFoldDB" id="A0A1G9AS40"/>
<dbReference type="RefSeq" id="WP_084335360.1">
    <property type="nucleotide sequence ID" value="NZ_FNFD01000006.1"/>
</dbReference>
<protein>
    <submittedName>
        <fullName evidence="1">Uncharacterized protein</fullName>
    </submittedName>
</protein>
<dbReference type="EMBL" id="FNFD01000006">
    <property type="protein sequence ID" value="SDK30146.1"/>
    <property type="molecule type" value="Genomic_DNA"/>
</dbReference>
<evidence type="ECO:0000313" key="1">
    <source>
        <dbReference type="EMBL" id="SDK30146.1"/>
    </source>
</evidence>
<organism evidence="1 2">
    <name type="scientific">Pseudomonas indica</name>
    <dbReference type="NCBI Taxonomy" id="137658"/>
    <lineage>
        <taxon>Bacteria</taxon>
        <taxon>Pseudomonadati</taxon>
        <taxon>Pseudomonadota</taxon>
        <taxon>Gammaproteobacteria</taxon>
        <taxon>Pseudomonadales</taxon>
        <taxon>Pseudomonadaceae</taxon>
        <taxon>Pseudomonas</taxon>
    </lineage>
</organism>
<keyword evidence="2" id="KW-1185">Reference proteome</keyword>
<accession>A0A1G9AS40</accession>
<name>A0A1G9AS40_9PSED</name>
<proteinExistence type="predicted"/>